<evidence type="ECO:0000259" key="2">
    <source>
        <dbReference type="Pfam" id="PF00561"/>
    </source>
</evidence>
<accession>A0A4R6WKM7</accession>
<dbReference type="Pfam" id="PF00561">
    <property type="entry name" value="Abhydrolase_1"/>
    <property type="match status" value="1"/>
</dbReference>
<dbReference type="InterPro" id="IPR050960">
    <property type="entry name" value="AB_hydrolase_4_sf"/>
</dbReference>
<dbReference type="Gene3D" id="3.40.50.1820">
    <property type="entry name" value="alpha/beta hydrolase"/>
    <property type="match status" value="1"/>
</dbReference>
<dbReference type="AlphaFoldDB" id="A0A4R6WKM7"/>
<dbReference type="SUPFAM" id="SSF53474">
    <property type="entry name" value="alpha/beta-Hydrolases"/>
    <property type="match status" value="1"/>
</dbReference>
<feature type="domain" description="AB hydrolase-1" evidence="2">
    <location>
        <begin position="76"/>
        <end position="183"/>
    </location>
</feature>
<dbReference type="PANTHER" id="PTHR10794">
    <property type="entry name" value="ABHYDROLASE DOMAIN-CONTAINING PROTEIN"/>
    <property type="match status" value="1"/>
</dbReference>
<dbReference type="InterPro" id="IPR029058">
    <property type="entry name" value="AB_hydrolase_fold"/>
</dbReference>
<protein>
    <recommendedName>
        <fullName evidence="2">AB hydrolase-1 domain-containing protein</fullName>
    </recommendedName>
</protein>
<organism evidence="3 4">
    <name type="scientific">Dongia mobilis</name>
    <dbReference type="NCBI Taxonomy" id="578943"/>
    <lineage>
        <taxon>Bacteria</taxon>
        <taxon>Pseudomonadati</taxon>
        <taxon>Pseudomonadota</taxon>
        <taxon>Alphaproteobacteria</taxon>
        <taxon>Rhodospirillales</taxon>
        <taxon>Dongiaceae</taxon>
        <taxon>Dongia</taxon>
    </lineage>
</organism>
<dbReference type="InterPro" id="IPR000073">
    <property type="entry name" value="AB_hydrolase_1"/>
</dbReference>
<evidence type="ECO:0000313" key="4">
    <source>
        <dbReference type="Proteomes" id="UP000295783"/>
    </source>
</evidence>
<dbReference type="EMBL" id="SNYW01000010">
    <property type="protein sequence ID" value="TDQ80977.1"/>
    <property type="molecule type" value="Genomic_DNA"/>
</dbReference>
<comment type="caution">
    <text evidence="3">The sequence shown here is derived from an EMBL/GenBank/DDBJ whole genome shotgun (WGS) entry which is preliminary data.</text>
</comment>
<evidence type="ECO:0000313" key="3">
    <source>
        <dbReference type="EMBL" id="TDQ80977.1"/>
    </source>
</evidence>
<dbReference type="RefSeq" id="WP_133614307.1">
    <property type="nucleotide sequence ID" value="NZ_SNYW01000010.1"/>
</dbReference>
<dbReference type="PANTHER" id="PTHR10794:SF94">
    <property type="entry name" value="ESTERASE YHET-RELATED"/>
    <property type="match status" value="1"/>
</dbReference>
<comment type="similarity">
    <text evidence="1">Belongs to the AB hydrolase superfamily. AB hydrolase 4 family.</text>
</comment>
<dbReference type="GO" id="GO:0034338">
    <property type="term" value="F:short-chain carboxylesterase activity"/>
    <property type="evidence" value="ECO:0007669"/>
    <property type="project" value="TreeGrafter"/>
</dbReference>
<dbReference type="OrthoDB" id="332676at2"/>
<gene>
    <name evidence="3" type="ORF">A8950_2847</name>
</gene>
<dbReference type="Proteomes" id="UP000295783">
    <property type="component" value="Unassembled WGS sequence"/>
</dbReference>
<name>A0A4R6WKM7_9PROT</name>
<dbReference type="PROSITE" id="PS01133">
    <property type="entry name" value="UPF0017"/>
    <property type="match status" value="1"/>
</dbReference>
<dbReference type="GO" id="GO:0047372">
    <property type="term" value="F:monoacylglycerol lipase activity"/>
    <property type="evidence" value="ECO:0007669"/>
    <property type="project" value="TreeGrafter"/>
</dbReference>
<reference evidence="3 4" key="1">
    <citation type="submission" date="2019-03" db="EMBL/GenBank/DDBJ databases">
        <title>Genomic Encyclopedia of Type Strains, Phase III (KMG-III): the genomes of soil and plant-associated and newly described type strains.</title>
        <authorList>
            <person name="Whitman W."/>
        </authorList>
    </citation>
    <scope>NUCLEOTIDE SEQUENCE [LARGE SCALE GENOMIC DNA]</scope>
    <source>
        <strain evidence="3 4">CGMCC 1.7660</strain>
    </source>
</reference>
<dbReference type="InterPro" id="IPR000952">
    <property type="entry name" value="AB_hydrolase_4_CS"/>
</dbReference>
<evidence type="ECO:0000256" key="1">
    <source>
        <dbReference type="ARBA" id="ARBA00010884"/>
    </source>
</evidence>
<sequence>MADSRLIVFQHFDLPPFRPLPLWRGGDLQTLRNWLKPPKETLDDWPGTELILDCRDGSGDRLSAKLHQPEEGGHRPLILLVHGLSGSEDSFYVRVSAAHLLRAGYPVLRLNLRGAGPGRRLARANYHAGRSADIAACLAGLDEGLKRHGVVAVGYSLGGNVLLKYLGEAGAHAEVMAGISVSAPIDLKAAQARLGTHRNRLYHAHLLANLRDETGPAARRIRSIREYDARIVAPANGFASADDYYARSSANRFLMGIRRPTLVIHAGDDPWIPAMCYAEVKWGANPDLMLKLPVSGGHVGFHGQGLDRPWYDLAILRFLDRLV</sequence>
<proteinExistence type="inferred from homology"/>
<keyword evidence="4" id="KW-1185">Reference proteome</keyword>